<gene>
    <name evidence="1" type="ORF">OJ962_06050</name>
</gene>
<evidence type="ECO:0000313" key="2">
    <source>
        <dbReference type="Proteomes" id="UP001147700"/>
    </source>
</evidence>
<sequence length="115" mass="12498">MRLPIDTSRLQFLVVSAAEPLKKFEDGKPREAWAPRTDENGELLWRVQVVAFGDNEAEIIRVTLPGDPGVGQGVMVRIEGMTAQAWEMDGRSGMAFRATAIRSTNARAGGEKAAA</sequence>
<name>A0ABT4RET7_9ACTN</name>
<keyword evidence="2" id="KW-1185">Reference proteome</keyword>
<accession>A0ABT4RET7</accession>
<protein>
    <recommendedName>
        <fullName evidence="3">Regulatory protein</fullName>
    </recommendedName>
</protein>
<evidence type="ECO:0008006" key="3">
    <source>
        <dbReference type="Google" id="ProtNLM"/>
    </source>
</evidence>
<reference evidence="1" key="1">
    <citation type="submission" date="2022-10" db="EMBL/GenBank/DDBJ databases">
        <title>The WGS of Solirubrobacter sp. CPCC 204708.</title>
        <authorList>
            <person name="Jiang Z."/>
        </authorList>
    </citation>
    <scope>NUCLEOTIDE SEQUENCE</scope>
    <source>
        <strain evidence="1">CPCC 204708</strain>
    </source>
</reference>
<comment type="caution">
    <text evidence="1">The sequence shown here is derived from an EMBL/GenBank/DDBJ whole genome shotgun (WGS) entry which is preliminary data.</text>
</comment>
<evidence type="ECO:0000313" key="1">
    <source>
        <dbReference type="EMBL" id="MDA0137051.1"/>
    </source>
</evidence>
<dbReference type="RefSeq" id="WP_202956211.1">
    <property type="nucleotide sequence ID" value="NZ_JAPCID010000007.1"/>
</dbReference>
<dbReference type="EMBL" id="JAPCID010000007">
    <property type="protein sequence ID" value="MDA0137051.1"/>
    <property type="molecule type" value="Genomic_DNA"/>
</dbReference>
<dbReference type="Proteomes" id="UP001147700">
    <property type="component" value="Unassembled WGS sequence"/>
</dbReference>
<organism evidence="1 2">
    <name type="scientific">Solirubrobacter deserti</name>
    <dbReference type="NCBI Taxonomy" id="2282478"/>
    <lineage>
        <taxon>Bacteria</taxon>
        <taxon>Bacillati</taxon>
        <taxon>Actinomycetota</taxon>
        <taxon>Thermoleophilia</taxon>
        <taxon>Solirubrobacterales</taxon>
        <taxon>Solirubrobacteraceae</taxon>
        <taxon>Solirubrobacter</taxon>
    </lineage>
</organism>
<proteinExistence type="predicted"/>